<reference evidence="3" key="2">
    <citation type="submission" date="2019-10" db="EMBL/GenBank/DDBJ databases">
        <title>A de novo genome assembly of a pear dwarfing rootstock.</title>
        <authorList>
            <person name="Wang F."/>
            <person name="Wang J."/>
            <person name="Li S."/>
            <person name="Zhang Y."/>
            <person name="Fang M."/>
            <person name="Ma L."/>
            <person name="Zhao Y."/>
            <person name="Jiang S."/>
        </authorList>
    </citation>
    <scope>NUCLEOTIDE SEQUENCE [LARGE SCALE GENOMIC DNA]</scope>
</reference>
<sequence length="159" mass="18322">MEHAGTCLRKLKDHRARIPRVLWWRRLVSLPTSRSSILRNFLVVSRWCPRSVRLISVGFQGFLCFDQRAFCFSSIPLISGILNFLGPEGLSVFSAFEPQDDDGIEDSDDDKDGDVGDYGDERDEETTMVMRAAMRKLRKEMMVTMRKLRREMTRLSATA</sequence>
<dbReference type="Proteomes" id="UP000327157">
    <property type="component" value="Chromosome 10"/>
</dbReference>
<organism evidence="2 3">
    <name type="scientific">Pyrus ussuriensis x Pyrus communis</name>
    <dbReference type="NCBI Taxonomy" id="2448454"/>
    <lineage>
        <taxon>Eukaryota</taxon>
        <taxon>Viridiplantae</taxon>
        <taxon>Streptophyta</taxon>
        <taxon>Embryophyta</taxon>
        <taxon>Tracheophyta</taxon>
        <taxon>Spermatophyta</taxon>
        <taxon>Magnoliopsida</taxon>
        <taxon>eudicotyledons</taxon>
        <taxon>Gunneridae</taxon>
        <taxon>Pentapetalae</taxon>
        <taxon>rosids</taxon>
        <taxon>fabids</taxon>
        <taxon>Rosales</taxon>
        <taxon>Rosaceae</taxon>
        <taxon>Amygdaloideae</taxon>
        <taxon>Maleae</taxon>
        <taxon>Pyrus</taxon>
    </lineage>
</organism>
<feature type="region of interest" description="Disordered" evidence="1">
    <location>
        <begin position="97"/>
        <end position="124"/>
    </location>
</feature>
<keyword evidence="3" id="KW-1185">Reference proteome</keyword>
<gene>
    <name evidence="2" type="ORF">D8674_003824</name>
</gene>
<reference evidence="2 3" key="1">
    <citation type="submission" date="2019-09" db="EMBL/GenBank/DDBJ databases">
        <authorList>
            <person name="Ou C."/>
        </authorList>
    </citation>
    <scope>NUCLEOTIDE SEQUENCE [LARGE SCALE GENOMIC DNA]</scope>
    <source>
        <strain evidence="2">S2</strain>
        <tissue evidence="2">Leaf</tissue>
    </source>
</reference>
<reference evidence="2 3" key="3">
    <citation type="submission" date="2019-11" db="EMBL/GenBank/DDBJ databases">
        <title>A de novo genome assembly of a pear dwarfing rootstock.</title>
        <authorList>
            <person name="Wang F."/>
            <person name="Wang J."/>
            <person name="Li S."/>
            <person name="Zhang Y."/>
            <person name="Fang M."/>
            <person name="Ma L."/>
            <person name="Zhao Y."/>
            <person name="Jiang S."/>
        </authorList>
    </citation>
    <scope>NUCLEOTIDE SEQUENCE [LARGE SCALE GENOMIC DNA]</scope>
    <source>
        <strain evidence="2">S2</strain>
        <tissue evidence="2">Leaf</tissue>
    </source>
</reference>
<comment type="caution">
    <text evidence="2">The sequence shown here is derived from an EMBL/GenBank/DDBJ whole genome shotgun (WGS) entry which is preliminary data.</text>
</comment>
<feature type="compositionally biased region" description="Acidic residues" evidence="1">
    <location>
        <begin position="98"/>
        <end position="124"/>
    </location>
</feature>
<evidence type="ECO:0000313" key="2">
    <source>
        <dbReference type="EMBL" id="KAB2602819.1"/>
    </source>
</evidence>
<proteinExistence type="predicted"/>
<name>A0A5N5FI46_9ROSA</name>
<dbReference type="AlphaFoldDB" id="A0A5N5FI46"/>
<protein>
    <submittedName>
        <fullName evidence="2">Altered inheritance of mitochondria protein 44-like</fullName>
    </submittedName>
</protein>
<evidence type="ECO:0000313" key="3">
    <source>
        <dbReference type="Proteomes" id="UP000327157"/>
    </source>
</evidence>
<dbReference type="EMBL" id="SMOL01000695">
    <property type="protein sequence ID" value="KAB2602819.1"/>
    <property type="molecule type" value="Genomic_DNA"/>
</dbReference>
<evidence type="ECO:0000256" key="1">
    <source>
        <dbReference type="SAM" id="MobiDB-lite"/>
    </source>
</evidence>
<accession>A0A5N5FI46</accession>